<comment type="subunit">
    <text evidence="6">Part of the 50S ribosomal subunit.</text>
</comment>
<keyword evidence="2 6" id="KW-0699">rRNA-binding</keyword>
<dbReference type="GO" id="GO:1990904">
    <property type="term" value="C:ribonucleoprotein complex"/>
    <property type="evidence" value="ECO:0007669"/>
    <property type="project" value="UniProtKB-KW"/>
</dbReference>
<keyword evidence="5 6" id="KW-0687">Ribonucleoprotein</keyword>
<dbReference type="InterPro" id="IPR002136">
    <property type="entry name" value="Ribosomal_uL4"/>
</dbReference>
<dbReference type="GO" id="GO:0003735">
    <property type="term" value="F:structural constituent of ribosome"/>
    <property type="evidence" value="ECO:0007669"/>
    <property type="project" value="InterPro"/>
</dbReference>
<dbReference type="AlphaFoldDB" id="A0A7C4D2P8"/>
<dbReference type="SUPFAM" id="SSF52166">
    <property type="entry name" value="Ribosomal protein L4"/>
    <property type="match status" value="1"/>
</dbReference>
<dbReference type="GO" id="GO:0019843">
    <property type="term" value="F:rRNA binding"/>
    <property type="evidence" value="ECO:0007669"/>
    <property type="project" value="UniProtKB-UniRule"/>
</dbReference>
<evidence type="ECO:0000256" key="2">
    <source>
        <dbReference type="ARBA" id="ARBA00022730"/>
    </source>
</evidence>
<proteinExistence type="inferred from homology"/>
<comment type="caution">
    <text evidence="7">The sequence shown here is derived from an EMBL/GenBank/DDBJ whole genome shotgun (WGS) entry which is preliminary data.</text>
</comment>
<dbReference type="Gene3D" id="3.40.1370.10">
    <property type="match status" value="1"/>
</dbReference>
<dbReference type="EMBL" id="DTBQ01000031">
    <property type="protein sequence ID" value="HGM46332.1"/>
    <property type="molecule type" value="Genomic_DNA"/>
</dbReference>
<evidence type="ECO:0000256" key="1">
    <source>
        <dbReference type="ARBA" id="ARBA00010528"/>
    </source>
</evidence>
<dbReference type="InterPro" id="IPR019970">
    <property type="entry name" value="Ribosomall_uL4-arc"/>
</dbReference>
<dbReference type="HAMAP" id="MF_01328_A">
    <property type="entry name" value="Ribosomal_uL4_A"/>
    <property type="match status" value="1"/>
</dbReference>
<keyword evidence="3 6" id="KW-0694">RNA-binding</keyword>
<evidence type="ECO:0000313" key="7">
    <source>
        <dbReference type="EMBL" id="HGM46332.1"/>
    </source>
</evidence>
<reference evidence="7" key="1">
    <citation type="journal article" date="2020" name="mSystems">
        <title>Genome- and Community-Level Interaction Insights into Carbon Utilization and Element Cycling Functions of Hydrothermarchaeota in Hydrothermal Sediment.</title>
        <authorList>
            <person name="Zhou Z."/>
            <person name="Liu Y."/>
            <person name="Xu W."/>
            <person name="Pan J."/>
            <person name="Luo Z.H."/>
            <person name="Li M."/>
        </authorList>
    </citation>
    <scope>NUCLEOTIDE SEQUENCE</scope>
    <source>
        <strain evidence="7">SpSt-649</strain>
    </source>
</reference>
<name>A0A7C4D2P8_THEPE</name>
<keyword evidence="4 6" id="KW-0689">Ribosomal protein</keyword>
<comment type="similarity">
    <text evidence="1 6">Belongs to the universal ribosomal protein uL4 family.</text>
</comment>
<organism evidence="7">
    <name type="scientific">Thermofilum pendens</name>
    <dbReference type="NCBI Taxonomy" id="2269"/>
    <lineage>
        <taxon>Archaea</taxon>
        <taxon>Thermoproteota</taxon>
        <taxon>Thermoprotei</taxon>
        <taxon>Thermofilales</taxon>
        <taxon>Thermofilaceae</taxon>
        <taxon>Thermofilum</taxon>
    </lineage>
</organism>
<evidence type="ECO:0000256" key="3">
    <source>
        <dbReference type="ARBA" id="ARBA00022884"/>
    </source>
</evidence>
<dbReference type="GO" id="GO:0005840">
    <property type="term" value="C:ribosome"/>
    <property type="evidence" value="ECO:0007669"/>
    <property type="project" value="UniProtKB-KW"/>
</dbReference>
<dbReference type="InterPro" id="IPR013000">
    <property type="entry name" value="Ribosomal_uL4_euk/arc_CS"/>
</dbReference>
<dbReference type="InterPro" id="IPR023574">
    <property type="entry name" value="Ribosomal_uL4_dom_sf"/>
</dbReference>
<comment type="function">
    <text evidence="6">Forms part of the polypeptide exit tunnel.</text>
</comment>
<dbReference type="NCBIfam" id="TIGR03672">
    <property type="entry name" value="rpl4p_arch"/>
    <property type="match status" value="1"/>
</dbReference>
<dbReference type="Pfam" id="PF00573">
    <property type="entry name" value="Ribosomal_L4"/>
    <property type="match status" value="1"/>
</dbReference>
<protein>
    <recommendedName>
        <fullName evidence="6">Large ribosomal subunit protein uL4</fullName>
    </recommendedName>
</protein>
<dbReference type="InterPro" id="IPR045240">
    <property type="entry name" value="Ribosomal_uL4_euk/arch"/>
</dbReference>
<gene>
    <name evidence="6" type="primary">rpl4</name>
    <name evidence="7" type="ORF">ENU21_01080</name>
</gene>
<evidence type="ECO:0000256" key="4">
    <source>
        <dbReference type="ARBA" id="ARBA00022980"/>
    </source>
</evidence>
<dbReference type="PROSITE" id="PS00939">
    <property type="entry name" value="RIBOSOMAL_L1E"/>
    <property type="match status" value="1"/>
</dbReference>
<accession>A0A7C4D2P8</accession>
<evidence type="ECO:0000256" key="6">
    <source>
        <dbReference type="HAMAP-Rule" id="MF_01328"/>
    </source>
</evidence>
<evidence type="ECO:0000256" key="5">
    <source>
        <dbReference type="ARBA" id="ARBA00023274"/>
    </source>
</evidence>
<dbReference type="GO" id="GO:0006412">
    <property type="term" value="P:translation"/>
    <property type="evidence" value="ECO:0007669"/>
    <property type="project" value="UniProtKB-UniRule"/>
</dbReference>
<dbReference type="PANTHER" id="PTHR19431">
    <property type="entry name" value="60S RIBOSOMAL PROTEIN L4"/>
    <property type="match status" value="1"/>
</dbReference>
<comment type="function">
    <text evidence="6">One of the primary rRNA binding proteins, this protein initially binds near the 5'-end of the 23S rRNA. It is important during the early stages of 50S assembly. It makes multiple contacts with different domains of the 23S rRNA in the assembled 50S subunit and ribosome.</text>
</comment>
<sequence>MAELKLASLSVPVYSLQGEVTGEVKLPKVFETPLRKDLIRRAFLSAFTARLQPKGTDPLAGLRTTAESLGVGHGIARVARIKGGLRAARVPQAVKGRRAHPPKVEKKLHERINKRERLLALMSAIAATAIRPVVEARGHLVPEKPLPIVVDNSLEEVSRTADLRGVLEKLGLWRDVERAQRGTRVRAGKGKMRGRRYKVPVSILIVVSDSGKGILKAARNLPGVTVRTAKTVSVMDLAPGGHPGRLTIYTVRALEEIRERFG</sequence>